<keyword evidence="3" id="KW-1185">Reference proteome</keyword>
<dbReference type="EMBL" id="RPFJ01000011">
    <property type="protein sequence ID" value="RPD96569.1"/>
    <property type="molecule type" value="Genomic_DNA"/>
</dbReference>
<feature type="transmembrane region" description="Helical" evidence="1">
    <location>
        <begin position="6"/>
        <end position="27"/>
    </location>
</feature>
<evidence type="ECO:0000313" key="2">
    <source>
        <dbReference type="EMBL" id="RPD96569.1"/>
    </source>
</evidence>
<gene>
    <name evidence="2" type="ORF">EGM88_09390</name>
</gene>
<keyword evidence="1" id="KW-1133">Transmembrane helix</keyword>
<name>A0A3N4NYB4_9FLAO</name>
<evidence type="ECO:0000313" key="3">
    <source>
        <dbReference type="Proteomes" id="UP000270856"/>
    </source>
</evidence>
<protein>
    <submittedName>
        <fullName evidence="2">Uncharacterized protein</fullName>
    </submittedName>
</protein>
<dbReference type="Proteomes" id="UP000270856">
    <property type="component" value="Unassembled WGS sequence"/>
</dbReference>
<accession>A0A3N4NYB4</accession>
<keyword evidence="1" id="KW-0472">Membrane</keyword>
<dbReference type="RefSeq" id="WP_123897835.1">
    <property type="nucleotide sequence ID" value="NZ_RPFJ01000011.1"/>
</dbReference>
<keyword evidence="1" id="KW-0812">Transmembrane</keyword>
<sequence length="95" mass="10933">MSKNIFSIFLLVVFVNFIVAPTIISLVDSATDVSSVFSVNEEEKKENKEDDTKNKVFHSEENEGSVLKFSKLQKHLYRILISKYFPKLLLQPPQL</sequence>
<dbReference type="AlphaFoldDB" id="A0A3N4NYB4"/>
<proteinExistence type="predicted"/>
<reference evidence="2 3" key="1">
    <citation type="submission" date="2018-11" db="EMBL/GenBank/DDBJ databases">
        <title>Aureibaculum marinum gen. nov., sp. nov., a member of the family Flavobacteriaceae isolated from the Bohai Sea.</title>
        <authorList>
            <person name="Ji X."/>
        </authorList>
    </citation>
    <scope>NUCLEOTIDE SEQUENCE [LARGE SCALE GENOMIC DNA]</scope>
    <source>
        <strain evidence="2 3">BH-SD17</strain>
    </source>
</reference>
<evidence type="ECO:0000256" key="1">
    <source>
        <dbReference type="SAM" id="Phobius"/>
    </source>
</evidence>
<organism evidence="2 3">
    <name type="scientific">Aureibaculum marinum</name>
    <dbReference type="NCBI Taxonomy" id="2487930"/>
    <lineage>
        <taxon>Bacteria</taxon>
        <taxon>Pseudomonadati</taxon>
        <taxon>Bacteroidota</taxon>
        <taxon>Flavobacteriia</taxon>
        <taxon>Flavobacteriales</taxon>
        <taxon>Flavobacteriaceae</taxon>
        <taxon>Aureibaculum</taxon>
    </lineage>
</organism>
<comment type="caution">
    <text evidence="2">The sequence shown here is derived from an EMBL/GenBank/DDBJ whole genome shotgun (WGS) entry which is preliminary data.</text>
</comment>